<feature type="transmembrane region" description="Helical" evidence="2">
    <location>
        <begin position="255"/>
        <end position="281"/>
    </location>
</feature>
<feature type="compositionally biased region" description="Acidic residues" evidence="1">
    <location>
        <begin position="12"/>
        <end position="26"/>
    </location>
</feature>
<dbReference type="Pfam" id="PF20153">
    <property type="entry name" value="DUF6535"/>
    <property type="match status" value="1"/>
</dbReference>
<feature type="transmembrane region" description="Helical" evidence="2">
    <location>
        <begin position="169"/>
        <end position="188"/>
    </location>
</feature>
<feature type="transmembrane region" description="Helical" evidence="2">
    <location>
        <begin position="224"/>
        <end position="243"/>
    </location>
</feature>
<evidence type="ECO:0000256" key="2">
    <source>
        <dbReference type="SAM" id="Phobius"/>
    </source>
</evidence>
<evidence type="ECO:0000313" key="4">
    <source>
        <dbReference type="EMBL" id="KAH8994227.1"/>
    </source>
</evidence>
<dbReference type="InterPro" id="IPR045338">
    <property type="entry name" value="DUF6535"/>
</dbReference>
<gene>
    <name evidence="4" type="ORF">EDB92DRAFT_313878</name>
</gene>
<sequence>MPRRTRRRGDPEQLEGEQLPLDDLEEEARSETLETRLEPVDSGGRRTNNSLHGEHKDFDDGANALWSLYCKVAQTHDETQFQGLAKDMDGVLLFAGLFSAVLTSFLITSLQDLQPDPAQQSIYYHQQSVAMLAQISQQIASIAPQVSVPSTPPPPYPLHLRATDVRVNAYWLIGLVCSLSAALFATLVQRWVRAYMQIFQRYDHPLKRARFRQFFFEGARSMRAMAVAVPTLIRFSLVLFAFGLSDSMLNANTTIGVITVVLVCCCGLFFLYSVLAPLLNLQSPHQSLFSRPIFFLMQKFKQPYFGDPSKPASVSMEAYQERLVMGETDERKGRDVRAIRWLIDHSAVNAEMEPLLLAIPDSFNTERAQEVWREVSSQPRDTLDPLISPSPSGSQVPLMSHPPHPFDGAAVDTISRRVRYLFETCNHHSYFENEEARRRRMRVCVEATASLVCCVGYRLDRFGGVGKLVSEIGHIEMINQTPVTTSDPSFIVRWTCLSLVAVQQILASNRLQVLAGYAMSGLARSQSEYGQPDETAWRGAHKIDEYLGTAWARVGELRRAFEPWTQRRTREQVEEILRNHERQISELERINVVAVGLEDVDWRISLYQDALDDATYRLTRQLPGVSFDELHRSESVLISNMLTPGSAPVTPQLIFPGQQLQALARLGRKLREVLDGQVADGHKEVLESLKAVDQVPISLRRPGGLMKRQLWRLQDLRDGGGLGFTVELFFLSLRQVLSIPSSHESNSIFYIGSFKTITSHWEVSKESLGTQHILLNIICDLIIRGRGAFSDFSYPESITAILLDTVGRMLQGYQGLDEHIRDAVREIESVDSRTCMDMGLRRKALAAIPRS</sequence>
<comment type="caution">
    <text evidence="4">The sequence shown here is derived from an EMBL/GenBank/DDBJ whole genome shotgun (WGS) entry which is preliminary data.</text>
</comment>
<name>A0AAD4LIR2_9AGAM</name>
<dbReference type="EMBL" id="JAKELL010000015">
    <property type="protein sequence ID" value="KAH8994227.1"/>
    <property type="molecule type" value="Genomic_DNA"/>
</dbReference>
<accession>A0AAD4LIR2</accession>
<reference evidence="4" key="1">
    <citation type="submission" date="2022-01" db="EMBL/GenBank/DDBJ databases">
        <title>Comparative genomics reveals a dynamic genome evolution in the ectomycorrhizal milk-cap (Lactarius) mushrooms.</title>
        <authorList>
            <consortium name="DOE Joint Genome Institute"/>
            <person name="Lebreton A."/>
            <person name="Tang N."/>
            <person name="Kuo A."/>
            <person name="LaButti K."/>
            <person name="Drula E."/>
            <person name="Barry K."/>
            <person name="Clum A."/>
            <person name="Lipzen A."/>
            <person name="Mousain D."/>
            <person name="Ng V."/>
            <person name="Wang R."/>
            <person name="Wang X."/>
            <person name="Dai Y."/>
            <person name="Henrissat B."/>
            <person name="Grigoriev I.V."/>
            <person name="Guerin-Laguette A."/>
            <person name="Yu F."/>
            <person name="Martin F.M."/>
        </authorList>
    </citation>
    <scope>NUCLEOTIDE SEQUENCE</scope>
    <source>
        <strain evidence="4">QP</strain>
    </source>
</reference>
<feature type="compositionally biased region" description="Basic and acidic residues" evidence="1">
    <location>
        <begin position="27"/>
        <end position="39"/>
    </location>
</feature>
<evidence type="ECO:0000256" key="1">
    <source>
        <dbReference type="SAM" id="MobiDB-lite"/>
    </source>
</evidence>
<evidence type="ECO:0000313" key="5">
    <source>
        <dbReference type="Proteomes" id="UP001201163"/>
    </source>
</evidence>
<protein>
    <recommendedName>
        <fullName evidence="3">DUF6535 domain-containing protein</fullName>
    </recommendedName>
</protein>
<feature type="region of interest" description="Disordered" evidence="1">
    <location>
        <begin position="1"/>
        <end position="56"/>
    </location>
</feature>
<dbReference type="Proteomes" id="UP001201163">
    <property type="component" value="Unassembled WGS sequence"/>
</dbReference>
<keyword evidence="2" id="KW-1133">Transmembrane helix</keyword>
<dbReference type="AlphaFoldDB" id="A0AAD4LIR2"/>
<keyword evidence="2" id="KW-0472">Membrane</keyword>
<keyword evidence="2" id="KW-0812">Transmembrane</keyword>
<organism evidence="4 5">
    <name type="scientific">Lactarius akahatsu</name>
    <dbReference type="NCBI Taxonomy" id="416441"/>
    <lineage>
        <taxon>Eukaryota</taxon>
        <taxon>Fungi</taxon>
        <taxon>Dikarya</taxon>
        <taxon>Basidiomycota</taxon>
        <taxon>Agaricomycotina</taxon>
        <taxon>Agaricomycetes</taxon>
        <taxon>Russulales</taxon>
        <taxon>Russulaceae</taxon>
        <taxon>Lactarius</taxon>
    </lineage>
</organism>
<feature type="domain" description="DUF6535" evidence="3">
    <location>
        <begin position="66"/>
        <end position="248"/>
    </location>
</feature>
<proteinExistence type="predicted"/>
<evidence type="ECO:0000259" key="3">
    <source>
        <dbReference type="Pfam" id="PF20153"/>
    </source>
</evidence>
<keyword evidence="5" id="KW-1185">Reference proteome</keyword>